<sequence length="85" mass="9480">MSIQTILLPHKHVRFSDSIVGLAGHLRGLLTEPRTVDELWSLVDGKMIPWPGSVSFTNLVLAIDILFAIDQVELTTDSRVVNKEQ</sequence>
<comment type="caution">
    <text evidence="1">The sequence shown here is derived from an EMBL/GenBank/DDBJ whole genome shotgun (WGS) entry which is preliminary data.</text>
</comment>
<dbReference type="InterPro" id="IPR046897">
    <property type="entry name" value="ABC-3C_MC6"/>
</dbReference>
<dbReference type="EMBL" id="VSSQ01047965">
    <property type="protein sequence ID" value="MPN01995.1"/>
    <property type="molecule type" value="Genomic_DNA"/>
</dbReference>
<reference evidence="1" key="1">
    <citation type="submission" date="2019-08" db="EMBL/GenBank/DDBJ databases">
        <authorList>
            <person name="Kucharzyk K."/>
            <person name="Murdoch R.W."/>
            <person name="Higgins S."/>
            <person name="Loffler F."/>
        </authorList>
    </citation>
    <scope>NUCLEOTIDE SEQUENCE</scope>
</reference>
<protein>
    <submittedName>
        <fullName evidence="1">Uncharacterized protein</fullName>
    </submittedName>
</protein>
<organism evidence="1">
    <name type="scientific">bioreactor metagenome</name>
    <dbReference type="NCBI Taxonomy" id="1076179"/>
    <lineage>
        <taxon>unclassified sequences</taxon>
        <taxon>metagenomes</taxon>
        <taxon>ecological metagenomes</taxon>
    </lineage>
</organism>
<evidence type="ECO:0000313" key="1">
    <source>
        <dbReference type="EMBL" id="MPN01995.1"/>
    </source>
</evidence>
<accession>A0A645EIZ6</accession>
<gene>
    <name evidence="1" type="ORF">SDC9_149208</name>
</gene>
<dbReference type="Pfam" id="PF20293">
    <property type="entry name" value="MC6"/>
    <property type="match status" value="1"/>
</dbReference>
<proteinExistence type="predicted"/>
<dbReference type="AlphaFoldDB" id="A0A645EIZ6"/>
<name>A0A645EIZ6_9ZZZZ</name>